<dbReference type="EMBL" id="CAJMWZ010002537">
    <property type="protein sequence ID" value="CAE6457754.1"/>
    <property type="molecule type" value="Genomic_DNA"/>
</dbReference>
<feature type="compositionally biased region" description="Pro residues" evidence="1">
    <location>
        <begin position="203"/>
        <end position="221"/>
    </location>
</feature>
<feature type="region of interest" description="Disordered" evidence="1">
    <location>
        <begin position="1"/>
        <end position="119"/>
    </location>
</feature>
<comment type="caution">
    <text evidence="2">The sequence shown here is derived from an EMBL/GenBank/DDBJ whole genome shotgun (WGS) entry which is preliminary data.</text>
</comment>
<feature type="compositionally biased region" description="Low complexity" evidence="1">
    <location>
        <begin position="384"/>
        <end position="404"/>
    </location>
</feature>
<feature type="compositionally biased region" description="Basic and acidic residues" evidence="1">
    <location>
        <begin position="285"/>
        <end position="307"/>
    </location>
</feature>
<reference evidence="2" key="1">
    <citation type="submission" date="2021-01" db="EMBL/GenBank/DDBJ databases">
        <authorList>
            <person name="Kaushik A."/>
        </authorList>
    </citation>
    <scope>NUCLEOTIDE SEQUENCE</scope>
    <source>
        <strain evidence="2">Type strain: AG8-Rh-89/</strain>
    </source>
</reference>
<accession>A0A8H3BJM8</accession>
<feature type="compositionally biased region" description="Low complexity" evidence="1">
    <location>
        <begin position="57"/>
        <end position="71"/>
    </location>
</feature>
<feature type="compositionally biased region" description="Basic and acidic residues" evidence="1">
    <location>
        <begin position="86"/>
        <end position="98"/>
    </location>
</feature>
<feature type="compositionally biased region" description="Low complexity" evidence="1">
    <location>
        <begin position="418"/>
        <end position="433"/>
    </location>
</feature>
<evidence type="ECO:0000313" key="3">
    <source>
        <dbReference type="Proteomes" id="UP000663850"/>
    </source>
</evidence>
<feature type="compositionally biased region" description="Polar residues" evidence="1">
    <location>
        <begin position="12"/>
        <end position="23"/>
    </location>
</feature>
<dbReference type="AlphaFoldDB" id="A0A8H3BJM8"/>
<gene>
    <name evidence="2" type="ORF">RDB_LOCUS48127</name>
</gene>
<name>A0A8H3BJM8_9AGAM</name>
<feature type="compositionally biased region" description="Low complexity" evidence="1">
    <location>
        <begin position="180"/>
        <end position="202"/>
    </location>
</feature>
<evidence type="ECO:0000256" key="1">
    <source>
        <dbReference type="SAM" id="MobiDB-lite"/>
    </source>
</evidence>
<dbReference type="Proteomes" id="UP000663850">
    <property type="component" value="Unassembled WGS sequence"/>
</dbReference>
<feature type="region of interest" description="Disordered" evidence="1">
    <location>
        <begin position="147"/>
        <end position="334"/>
    </location>
</feature>
<evidence type="ECO:0000313" key="2">
    <source>
        <dbReference type="EMBL" id="CAE6457754.1"/>
    </source>
</evidence>
<feature type="compositionally biased region" description="Acidic residues" evidence="1">
    <location>
        <begin position="99"/>
        <end position="117"/>
    </location>
</feature>
<sequence>MAPRNKPHRTLSAASRNHSTTSLHKGDARLAGLTTIHKDKPAGNPRDALHKAKKHSSSSSALTTKRTASKTSVHRTSTPRLPQEQMKQEAQVDNRQGDDEAWVSSDDEDDELDDDEILVLQTQRAQRNAREAERLKAAVKAAELEIIAKQRDEENDSAEDSGEKHSPMSPAPPESPLPAPQATQSSPAKQPPAQARQQTTPTPTNPPQAPPARQPLPSHYPEPPHHPEPLRQVPAALAPVIQHVPDHTKHTFPSKASPSPPAPLPSSRNGSRYSEPTVPPLHTNGAHDKTPPNDRPEDRHHKPDADLPSRPQPRRSQSHLIKPTVPTPGRSYTLAAPARPHPLFRAPSILTKAIPALLPLTAPPYLSAHSAKAQISSSPPPATPSTGSPPHTRQPSLSSSTHTLPTLQVSPTAALGTSVSSLLHSPHSSPTASFKPYPEREHTVSAVSSTAALHALHNHHPHRKPHRSIGTIALSTFPPEPADTYNGGMYPGSVSSLGGAPGGATAAVGASGGMYGGKPGPIHALLPAPYMATHMSIGRWYAPARDAVGRVVRGRPTTA</sequence>
<organism evidence="2 3">
    <name type="scientific">Rhizoctonia solani</name>
    <dbReference type="NCBI Taxonomy" id="456999"/>
    <lineage>
        <taxon>Eukaryota</taxon>
        <taxon>Fungi</taxon>
        <taxon>Dikarya</taxon>
        <taxon>Basidiomycota</taxon>
        <taxon>Agaricomycotina</taxon>
        <taxon>Agaricomycetes</taxon>
        <taxon>Cantharellales</taxon>
        <taxon>Ceratobasidiaceae</taxon>
        <taxon>Rhizoctonia</taxon>
    </lineage>
</organism>
<protein>
    <submittedName>
        <fullName evidence="2">Uncharacterized protein</fullName>
    </submittedName>
</protein>
<feature type="region of interest" description="Disordered" evidence="1">
    <location>
        <begin position="371"/>
        <end position="404"/>
    </location>
</feature>
<feature type="region of interest" description="Disordered" evidence="1">
    <location>
        <begin position="418"/>
        <end position="447"/>
    </location>
</feature>
<proteinExistence type="predicted"/>
<feature type="compositionally biased region" description="Pro residues" evidence="1">
    <location>
        <begin position="169"/>
        <end position="179"/>
    </location>
</feature>